<dbReference type="EMBL" id="LJRO01000142">
    <property type="protein sequence ID" value="KPZ03433.1"/>
    <property type="molecule type" value="Genomic_DNA"/>
</dbReference>
<sequence length="167" mass="18630">MEGRHALRAGILRTLMTTIETLKSQAKRLRAHLSESNIPLTHSQVLEAVAVMHGHRDWNTASAAAASQYAAPVQEPQHHRMSLKELLDGGMQPGADMGPADVQREGAYRRGYHQCAAELMHAMRGPKQITAAMLEKWVEEAGMEWRKDKPLNRMILAPDFVATTEEK</sequence>
<dbReference type="Proteomes" id="UP000050523">
    <property type="component" value="Unassembled WGS sequence"/>
</dbReference>
<feature type="domain" description="Glyoxalase-related protein" evidence="1">
    <location>
        <begin position="16"/>
        <end position="75"/>
    </location>
</feature>
<accession>A0AA40P5T2</accession>
<evidence type="ECO:0000259" key="1">
    <source>
        <dbReference type="Pfam" id="PF20066"/>
    </source>
</evidence>
<comment type="caution">
    <text evidence="2">The sequence shown here is derived from an EMBL/GenBank/DDBJ whole genome shotgun (WGS) entry which is preliminary data.</text>
</comment>
<evidence type="ECO:0000313" key="3">
    <source>
        <dbReference type="Proteomes" id="UP000050523"/>
    </source>
</evidence>
<organism evidence="2 3">
    <name type="scientific">Pseudomonas tremae</name>
    <dbReference type="NCBI Taxonomy" id="200454"/>
    <lineage>
        <taxon>Bacteria</taxon>
        <taxon>Pseudomonadati</taxon>
        <taxon>Pseudomonadota</taxon>
        <taxon>Gammaproteobacteria</taxon>
        <taxon>Pseudomonadales</taxon>
        <taxon>Pseudomonadaceae</taxon>
        <taxon>Pseudomonas</taxon>
    </lineage>
</organism>
<gene>
    <name evidence="2" type="ORF">ALO43_200380</name>
</gene>
<dbReference type="Pfam" id="PF20066">
    <property type="entry name" value="Glyoxalase_8"/>
    <property type="match status" value="1"/>
</dbReference>
<reference evidence="2 3" key="1">
    <citation type="submission" date="2015-09" db="EMBL/GenBank/DDBJ databases">
        <title>Genome announcement of multiple Pseudomonas syringae strains.</title>
        <authorList>
            <person name="Thakur S."/>
            <person name="Wang P.W."/>
            <person name="Gong Y."/>
            <person name="Weir B.S."/>
            <person name="Guttman D.S."/>
        </authorList>
    </citation>
    <scope>NUCLEOTIDE SEQUENCE [LARGE SCALE GENOMIC DNA]</scope>
    <source>
        <strain evidence="2 3">ICMP9151</strain>
    </source>
</reference>
<evidence type="ECO:0000313" key="2">
    <source>
        <dbReference type="EMBL" id="KPZ03433.1"/>
    </source>
</evidence>
<dbReference type="AlphaFoldDB" id="A0AA40P5T2"/>
<proteinExistence type="predicted"/>
<name>A0AA40P5T2_9PSED</name>
<dbReference type="InterPro" id="IPR045517">
    <property type="entry name" value="Glyoxalase_8"/>
</dbReference>
<protein>
    <submittedName>
        <fullName evidence="2">AAA ATPase, central region:AAA ATPase, central region</fullName>
    </submittedName>
</protein>